<evidence type="ECO:0000256" key="5">
    <source>
        <dbReference type="ARBA" id="ARBA00023136"/>
    </source>
</evidence>
<dbReference type="PANTHER" id="PTHR43327">
    <property type="entry name" value="STOMATIN-LIKE PROTEIN 2, MITOCHONDRIAL"/>
    <property type="match status" value="1"/>
</dbReference>
<name>A0ABX5MC83_9PROT</name>
<feature type="region of interest" description="Disordered" evidence="7">
    <location>
        <begin position="1"/>
        <end position="21"/>
    </location>
</feature>
<dbReference type="NCBIfam" id="TIGR01933">
    <property type="entry name" value="hflK"/>
    <property type="match status" value="1"/>
</dbReference>
<feature type="compositionally biased region" description="Polar residues" evidence="7">
    <location>
        <begin position="360"/>
        <end position="376"/>
    </location>
</feature>
<comment type="subcellular location">
    <subcellularLocation>
        <location evidence="1">Membrane</location>
        <topology evidence="1">Single-pass membrane protein</topology>
    </subcellularLocation>
</comment>
<comment type="similarity">
    <text evidence="2 6">Belongs to the band 7/mec-2 family. HflK subfamily.</text>
</comment>
<feature type="region of interest" description="Disordered" evidence="7">
    <location>
        <begin position="34"/>
        <end position="55"/>
    </location>
</feature>
<feature type="transmembrane region" description="Helical" evidence="6">
    <location>
        <begin position="59"/>
        <end position="79"/>
    </location>
</feature>
<feature type="compositionally biased region" description="Basic and acidic residues" evidence="7">
    <location>
        <begin position="382"/>
        <end position="396"/>
    </location>
</feature>
<evidence type="ECO:0000256" key="1">
    <source>
        <dbReference type="ARBA" id="ARBA00004167"/>
    </source>
</evidence>
<dbReference type="SMART" id="SM00244">
    <property type="entry name" value="PHB"/>
    <property type="match status" value="1"/>
</dbReference>
<evidence type="ECO:0000313" key="10">
    <source>
        <dbReference type="Proteomes" id="UP000247780"/>
    </source>
</evidence>
<sequence>MGLNDPQWGKRRGNSGPPDLEEVMRSFNQKINELFGRKGRGDSNGDSDGKDPDGPSSTGIGIIGFLLLVAWAGSGFYIVDEGHRGVVLRFGKHVETTQPGLRWHVPSPIESVEDVNIAQVRTVEIGYRNNVRSKVLKESLILTDDENIVDIQFAVQYILNSPEDFLFTNREPEDSVLQVAETAIREVIGTSKMDFVLYEGREEVAARTTVLMQKILDRYQIGISINRVTMQNAQPPEQVQAAFDDAVKANQDRERQRNEGQAYANDVIPRARGAAARLLEEAEGYKQRVITASEGDASRFEQVLVEYAKAPEVTRERMYIDTVQHVLSSTSKILIDQEKGGGNLLYLPLDKLIQADSGVAKSSTGTIKQQNENQDFSSDISSRSRESFRSREREVR</sequence>
<comment type="subunit">
    <text evidence="6">HflC and HflK may interact to form a multimeric complex.</text>
</comment>
<dbReference type="Pfam" id="PF12221">
    <property type="entry name" value="HflK_N"/>
    <property type="match status" value="1"/>
</dbReference>
<dbReference type="GO" id="GO:0008233">
    <property type="term" value="F:peptidase activity"/>
    <property type="evidence" value="ECO:0007669"/>
    <property type="project" value="UniProtKB-KW"/>
</dbReference>
<dbReference type="Proteomes" id="UP000247780">
    <property type="component" value="Unassembled WGS sequence"/>
</dbReference>
<protein>
    <recommendedName>
        <fullName evidence="6">Protein HflK</fullName>
    </recommendedName>
</protein>
<evidence type="ECO:0000259" key="8">
    <source>
        <dbReference type="SMART" id="SM00244"/>
    </source>
</evidence>
<evidence type="ECO:0000313" key="9">
    <source>
        <dbReference type="EMBL" id="PXV83413.1"/>
    </source>
</evidence>
<dbReference type="Gene3D" id="3.30.479.30">
    <property type="entry name" value="Band 7 domain"/>
    <property type="match status" value="1"/>
</dbReference>
<feature type="region of interest" description="Disordered" evidence="7">
    <location>
        <begin position="360"/>
        <end position="396"/>
    </location>
</feature>
<dbReference type="InterPro" id="IPR036013">
    <property type="entry name" value="Band_7/SPFH_dom_sf"/>
</dbReference>
<evidence type="ECO:0000256" key="6">
    <source>
        <dbReference type="RuleBase" id="RU364113"/>
    </source>
</evidence>
<evidence type="ECO:0000256" key="4">
    <source>
        <dbReference type="ARBA" id="ARBA00022989"/>
    </source>
</evidence>
<dbReference type="InterPro" id="IPR001107">
    <property type="entry name" value="Band_7"/>
</dbReference>
<dbReference type="PANTHER" id="PTHR43327:SF2">
    <property type="entry name" value="MODULATOR OF FTSH PROTEASE HFLK"/>
    <property type="match status" value="1"/>
</dbReference>
<gene>
    <name evidence="9" type="ORF">C8R14_10516</name>
</gene>
<feature type="compositionally biased region" description="Basic and acidic residues" evidence="7">
    <location>
        <begin position="35"/>
        <end position="53"/>
    </location>
</feature>
<evidence type="ECO:0000256" key="2">
    <source>
        <dbReference type="ARBA" id="ARBA00006971"/>
    </source>
</evidence>
<keyword evidence="5 6" id="KW-0472">Membrane</keyword>
<dbReference type="RefSeq" id="WP_011634047.1">
    <property type="nucleotide sequence ID" value="NZ_FNYF01000007.1"/>
</dbReference>
<keyword evidence="3 6" id="KW-0812">Transmembrane</keyword>
<evidence type="ECO:0000256" key="3">
    <source>
        <dbReference type="ARBA" id="ARBA00022692"/>
    </source>
</evidence>
<evidence type="ECO:0000256" key="7">
    <source>
        <dbReference type="SAM" id="MobiDB-lite"/>
    </source>
</evidence>
<dbReference type="Pfam" id="PF01145">
    <property type="entry name" value="Band_7"/>
    <property type="match status" value="1"/>
</dbReference>
<keyword evidence="4 6" id="KW-1133">Transmembrane helix</keyword>
<dbReference type="InterPro" id="IPR050710">
    <property type="entry name" value="Band7/mec-2_domain"/>
</dbReference>
<dbReference type="CDD" id="cd03404">
    <property type="entry name" value="SPFH_HflK"/>
    <property type="match status" value="1"/>
</dbReference>
<keyword evidence="9" id="KW-0645">Protease</keyword>
<dbReference type="InterPro" id="IPR010201">
    <property type="entry name" value="HflK"/>
</dbReference>
<dbReference type="SUPFAM" id="SSF117892">
    <property type="entry name" value="Band 7/SPFH domain"/>
    <property type="match status" value="1"/>
</dbReference>
<dbReference type="EMBL" id="QICQ01000005">
    <property type="protein sequence ID" value="PXV83413.1"/>
    <property type="molecule type" value="Genomic_DNA"/>
</dbReference>
<comment type="caution">
    <text evidence="9">The sequence shown here is derived from an EMBL/GenBank/DDBJ whole genome shotgun (WGS) entry which is preliminary data.</text>
</comment>
<comment type="function">
    <text evidence="6">HflC and HflK could encode or regulate a protease.</text>
</comment>
<keyword evidence="10" id="KW-1185">Reference proteome</keyword>
<feature type="domain" description="Band 7" evidence="8">
    <location>
        <begin position="74"/>
        <end position="247"/>
    </location>
</feature>
<reference evidence="9 10" key="1">
    <citation type="submission" date="2018-04" db="EMBL/GenBank/DDBJ databases">
        <title>Active sludge and wastewater microbial communities from Klosterneuburg, Austria.</title>
        <authorList>
            <person name="Wagner M."/>
        </authorList>
    </citation>
    <scope>NUCLEOTIDE SEQUENCE [LARGE SCALE GENOMIC DNA]</scope>
    <source>
        <strain evidence="9 10">Nm 57</strain>
    </source>
</reference>
<organism evidence="9 10">
    <name type="scientific">Nitrosomonas eutropha</name>
    <dbReference type="NCBI Taxonomy" id="916"/>
    <lineage>
        <taxon>Bacteria</taxon>
        <taxon>Pseudomonadati</taxon>
        <taxon>Pseudomonadota</taxon>
        <taxon>Betaproteobacteria</taxon>
        <taxon>Nitrosomonadales</taxon>
        <taxon>Nitrosomonadaceae</taxon>
        <taxon>Nitrosomonas</taxon>
    </lineage>
</organism>
<accession>A0ABX5MC83</accession>
<proteinExistence type="inferred from homology"/>
<keyword evidence="9" id="KW-0378">Hydrolase</keyword>
<dbReference type="InterPro" id="IPR020980">
    <property type="entry name" value="Membrane_HflK_N"/>
</dbReference>
<dbReference type="GO" id="GO:0006508">
    <property type="term" value="P:proteolysis"/>
    <property type="evidence" value="ECO:0007669"/>
    <property type="project" value="UniProtKB-KW"/>
</dbReference>